<comment type="caution">
    <text evidence="2">The sequence shown here is derived from an EMBL/GenBank/DDBJ whole genome shotgun (WGS) entry which is preliminary data.</text>
</comment>
<proteinExistence type="predicted"/>
<keyword evidence="3" id="KW-1185">Reference proteome</keyword>
<dbReference type="Proteomes" id="UP001500383">
    <property type="component" value="Unassembled WGS sequence"/>
</dbReference>
<evidence type="ECO:0000256" key="1">
    <source>
        <dbReference type="SAM" id="MobiDB-lite"/>
    </source>
</evidence>
<reference evidence="2 3" key="1">
    <citation type="journal article" date="2019" name="Int. J. Syst. Evol. Microbiol.">
        <title>The Global Catalogue of Microorganisms (GCM) 10K type strain sequencing project: providing services to taxonomists for standard genome sequencing and annotation.</title>
        <authorList>
            <consortium name="The Broad Institute Genomics Platform"/>
            <consortium name="The Broad Institute Genome Sequencing Center for Infectious Disease"/>
            <person name="Wu L."/>
            <person name="Ma J."/>
        </authorList>
    </citation>
    <scope>NUCLEOTIDE SEQUENCE [LARGE SCALE GENOMIC DNA]</scope>
    <source>
        <strain evidence="2 3">JCM 16002</strain>
    </source>
</reference>
<evidence type="ECO:0008006" key="4">
    <source>
        <dbReference type="Google" id="ProtNLM"/>
    </source>
</evidence>
<organism evidence="2 3">
    <name type="scientific">Dietzia cercidiphylli</name>
    <dbReference type="NCBI Taxonomy" id="498199"/>
    <lineage>
        <taxon>Bacteria</taxon>
        <taxon>Bacillati</taxon>
        <taxon>Actinomycetota</taxon>
        <taxon>Actinomycetes</taxon>
        <taxon>Mycobacteriales</taxon>
        <taxon>Dietziaceae</taxon>
        <taxon>Dietzia</taxon>
    </lineage>
</organism>
<gene>
    <name evidence="2" type="ORF">GCM10009831_12180</name>
</gene>
<sequence length="100" mass="10815">MRIHTRPGALPESRVPPRIHPRGRGRAPALCFPLPHEEVTRGALVTVSERDPAGSVHGRILIYVSPFAAGRLVVVVEVIGLARPRTPRPGAARTPADWHG</sequence>
<protein>
    <recommendedName>
        <fullName evidence="4">TRAM domain-containing protein</fullName>
    </recommendedName>
</protein>
<accession>A0ABN2IFK7</accession>
<feature type="region of interest" description="Disordered" evidence="1">
    <location>
        <begin position="1"/>
        <end position="27"/>
    </location>
</feature>
<evidence type="ECO:0000313" key="3">
    <source>
        <dbReference type="Proteomes" id="UP001500383"/>
    </source>
</evidence>
<evidence type="ECO:0000313" key="2">
    <source>
        <dbReference type="EMBL" id="GAA1704099.1"/>
    </source>
</evidence>
<dbReference type="EMBL" id="BAAAQG010000006">
    <property type="protein sequence ID" value="GAA1704099.1"/>
    <property type="molecule type" value="Genomic_DNA"/>
</dbReference>
<name>A0ABN2IFK7_9ACTN</name>